<name>A0A4Q1BV22_TREME</name>
<feature type="compositionally biased region" description="Basic and acidic residues" evidence="1">
    <location>
        <begin position="140"/>
        <end position="151"/>
    </location>
</feature>
<keyword evidence="3" id="KW-1185">Reference proteome</keyword>
<proteinExistence type="predicted"/>
<evidence type="ECO:0000256" key="1">
    <source>
        <dbReference type="SAM" id="MobiDB-lite"/>
    </source>
</evidence>
<feature type="compositionally biased region" description="Polar residues" evidence="1">
    <location>
        <begin position="196"/>
        <end position="205"/>
    </location>
</feature>
<evidence type="ECO:0000313" key="3">
    <source>
        <dbReference type="Proteomes" id="UP000289152"/>
    </source>
</evidence>
<feature type="region of interest" description="Disordered" evidence="1">
    <location>
        <begin position="96"/>
        <end position="115"/>
    </location>
</feature>
<organism evidence="2 3">
    <name type="scientific">Tremella mesenterica</name>
    <name type="common">Jelly fungus</name>
    <dbReference type="NCBI Taxonomy" id="5217"/>
    <lineage>
        <taxon>Eukaryota</taxon>
        <taxon>Fungi</taxon>
        <taxon>Dikarya</taxon>
        <taxon>Basidiomycota</taxon>
        <taxon>Agaricomycotina</taxon>
        <taxon>Tremellomycetes</taxon>
        <taxon>Tremellales</taxon>
        <taxon>Tremellaceae</taxon>
        <taxon>Tremella</taxon>
    </lineage>
</organism>
<feature type="region of interest" description="Disordered" evidence="1">
    <location>
        <begin position="196"/>
        <end position="222"/>
    </location>
</feature>
<gene>
    <name evidence="2" type="ORF">M231_00676</name>
</gene>
<evidence type="ECO:0000313" key="2">
    <source>
        <dbReference type="EMBL" id="RXK41955.1"/>
    </source>
</evidence>
<accession>A0A4Q1BV22</accession>
<dbReference type="AlphaFoldDB" id="A0A4Q1BV22"/>
<dbReference type="EMBL" id="SDIL01000004">
    <property type="protein sequence ID" value="RXK41955.1"/>
    <property type="molecule type" value="Genomic_DNA"/>
</dbReference>
<reference evidence="2 3" key="1">
    <citation type="submission" date="2016-06" db="EMBL/GenBank/DDBJ databases">
        <title>Evolution of pathogenesis and genome organization in the Tremellales.</title>
        <authorList>
            <person name="Cuomo C."/>
            <person name="Litvintseva A."/>
            <person name="Heitman J."/>
            <person name="Chen Y."/>
            <person name="Sun S."/>
            <person name="Springer D."/>
            <person name="Dromer F."/>
            <person name="Young S."/>
            <person name="Zeng Q."/>
            <person name="Chapman S."/>
            <person name="Gujja S."/>
            <person name="Saif S."/>
            <person name="Birren B."/>
        </authorList>
    </citation>
    <scope>NUCLEOTIDE SEQUENCE [LARGE SCALE GENOMIC DNA]</scope>
    <source>
        <strain evidence="2 3">ATCC 28783</strain>
    </source>
</reference>
<feature type="compositionally biased region" description="Basic and acidic residues" evidence="1">
    <location>
        <begin position="161"/>
        <end position="172"/>
    </location>
</feature>
<sequence length="245" mass="26991">MRHFTLAKKDPQNVTGNFAFLSAGVNRLRAKWEHHHTDVTPTYERHSTGLPSISSAFRRHSISSVAPDLRSEPRRFSLDRLGDRLPLFGHFGLAPAGGSDESDSTTSSFGNTGPLTVPRGPWVLYEPAVSTTPPSQHVNAKTDDGDSETIRKPTTPPISDAETHHPSEHAESCPRLPRLPSLTRMNSIPYSNTIPPYVTMQSPRSAQRFHHSAPNLLSSKTSRNEDYLETLISLLNPASSQSPEL</sequence>
<protein>
    <submittedName>
        <fullName evidence="2">Uncharacterized protein</fullName>
    </submittedName>
</protein>
<dbReference type="InParanoid" id="A0A4Q1BV22"/>
<feature type="region of interest" description="Disordered" evidence="1">
    <location>
        <begin position="129"/>
        <end position="180"/>
    </location>
</feature>
<feature type="compositionally biased region" description="Polar residues" evidence="1">
    <location>
        <begin position="129"/>
        <end position="139"/>
    </location>
</feature>
<comment type="caution">
    <text evidence="2">The sequence shown here is derived from an EMBL/GenBank/DDBJ whole genome shotgun (WGS) entry which is preliminary data.</text>
</comment>
<dbReference type="Proteomes" id="UP000289152">
    <property type="component" value="Unassembled WGS sequence"/>
</dbReference>